<comment type="caution">
    <text evidence="2">The sequence shown here is derived from an EMBL/GenBank/DDBJ whole genome shotgun (WGS) entry which is preliminary data.</text>
</comment>
<dbReference type="PANTHER" id="PTHR48079">
    <property type="entry name" value="PROTEIN YEEZ"/>
    <property type="match status" value="1"/>
</dbReference>
<name>A0A9P8CU79_MORAP</name>
<dbReference type="PANTHER" id="PTHR48079:SF6">
    <property type="entry name" value="NAD(P)-BINDING DOMAIN-CONTAINING PROTEIN-RELATED"/>
    <property type="match status" value="1"/>
</dbReference>
<dbReference type="InterPro" id="IPR036291">
    <property type="entry name" value="NAD(P)-bd_dom_sf"/>
</dbReference>
<sequence length="348" mass="38626">MKSSQVFIIGATGYIGSTVMDLLLKESAKSGHTFRALVRSPEKAEDIRSIGIEPVFGSLDDTELLEKEASHADIVLSFANSDHLGSVQAILKGLRHRPRLENGRKRPILIHTSGTGVLLDEAYGNHGSQTIYYDNDIAQLSTLGPQQPHRIVDLEIMSPTLKGQVDTYIVVPPAIWGFGTRPGSLSHNQVSIMVASSLKHKQAVQIGKGLNYWSKVHVVDLAVFYIHLFGRALKEPQDEISNVGQGQVSLPKNEDAYYFVQEGDDFQWGEVAQEIAKHFQQLAINDSGLVKGTSPEEEAVYWEPGMSGYLGGNSRSRAVKGKELLAWEPKYTDFKSYIYEEIQCQRRL</sequence>
<proteinExistence type="predicted"/>
<reference evidence="2" key="1">
    <citation type="submission" date="2021-07" db="EMBL/GenBank/DDBJ databases">
        <title>Draft genome of Mortierella alpina, strain LL118, isolated from an aspen leaf litter sample.</title>
        <authorList>
            <person name="Yang S."/>
            <person name="Vinatzer B.A."/>
        </authorList>
    </citation>
    <scope>NUCLEOTIDE SEQUENCE</scope>
    <source>
        <strain evidence="2">LL118</strain>
    </source>
</reference>
<accession>A0A9P8CU79</accession>
<dbReference type="SUPFAM" id="SSF51735">
    <property type="entry name" value="NAD(P)-binding Rossmann-fold domains"/>
    <property type="match status" value="1"/>
</dbReference>
<dbReference type="InterPro" id="IPR016040">
    <property type="entry name" value="NAD(P)-bd_dom"/>
</dbReference>
<evidence type="ECO:0000313" key="2">
    <source>
        <dbReference type="EMBL" id="KAG9319357.1"/>
    </source>
</evidence>
<dbReference type="GO" id="GO:0005737">
    <property type="term" value="C:cytoplasm"/>
    <property type="evidence" value="ECO:0007669"/>
    <property type="project" value="TreeGrafter"/>
</dbReference>
<dbReference type="InterPro" id="IPR051783">
    <property type="entry name" value="NAD(P)-dependent_oxidoreduct"/>
</dbReference>
<evidence type="ECO:0000259" key="1">
    <source>
        <dbReference type="Pfam" id="PF13460"/>
    </source>
</evidence>
<dbReference type="Proteomes" id="UP000717515">
    <property type="component" value="Unassembled WGS sequence"/>
</dbReference>
<gene>
    <name evidence="2" type="ORF">KVV02_006290</name>
</gene>
<organism evidence="2 3">
    <name type="scientific">Mortierella alpina</name>
    <name type="common">Oleaginous fungus</name>
    <name type="synonym">Mortierella renispora</name>
    <dbReference type="NCBI Taxonomy" id="64518"/>
    <lineage>
        <taxon>Eukaryota</taxon>
        <taxon>Fungi</taxon>
        <taxon>Fungi incertae sedis</taxon>
        <taxon>Mucoromycota</taxon>
        <taxon>Mortierellomycotina</taxon>
        <taxon>Mortierellomycetes</taxon>
        <taxon>Mortierellales</taxon>
        <taxon>Mortierellaceae</taxon>
        <taxon>Mortierella</taxon>
    </lineage>
</organism>
<evidence type="ECO:0000313" key="3">
    <source>
        <dbReference type="Proteomes" id="UP000717515"/>
    </source>
</evidence>
<dbReference type="GO" id="GO:0004029">
    <property type="term" value="F:aldehyde dehydrogenase (NAD+) activity"/>
    <property type="evidence" value="ECO:0007669"/>
    <property type="project" value="TreeGrafter"/>
</dbReference>
<dbReference type="AlphaFoldDB" id="A0A9P8CU79"/>
<dbReference type="Gene3D" id="3.40.50.720">
    <property type="entry name" value="NAD(P)-binding Rossmann-like Domain"/>
    <property type="match status" value="1"/>
</dbReference>
<feature type="domain" description="NAD(P)-binding" evidence="1">
    <location>
        <begin position="10"/>
        <end position="84"/>
    </location>
</feature>
<dbReference type="Pfam" id="PF13460">
    <property type="entry name" value="NAD_binding_10"/>
    <property type="match status" value="1"/>
</dbReference>
<protein>
    <recommendedName>
        <fullName evidence="1">NAD(P)-binding domain-containing protein</fullName>
    </recommendedName>
</protein>
<dbReference type="EMBL" id="JAIFTL010000480">
    <property type="protein sequence ID" value="KAG9319357.1"/>
    <property type="molecule type" value="Genomic_DNA"/>
</dbReference>